<protein>
    <recommendedName>
        <fullName evidence="4">Fimbrillin family protein</fullName>
    </recommendedName>
</protein>
<evidence type="ECO:0000256" key="1">
    <source>
        <dbReference type="SAM" id="SignalP"/>
    </source>
</evidence>
<organism evidence="2 3">
    <name type="scientific">Butyricimonas virosa</name>
    <dbReference type="NCBI Taxonomy" id="544645"/>
    <lineage>
        <taxon>Bacteria</taxon>
        <taxon>Pseudomonadati</taxon>
        <taxon>Bacteroidota</taxon>
        <taxon>Bacteroidia</taxon>
        <taxon>Bacteroidales</taxon>
        <taxon>Odoribacteraceae</taxon>
        <taxon>Butyricimonas</taxon>
    </lineage>
</organism>
<dbReference type="Proteomes" id="UP000283589">
    <property type="component" value="Unassembled WGS sequence"/>
</dbReference>
<proteinExistence type="predicted"/>
<dbReference type="AlphaFoldDB" id="A0A412WVS2"/>
<evidence type="ECO:0008006" key="4">
    <source>
        <dbReference type="Google" id="ProtNLM"/>
    </source>
</evidence>
<feature type="signal peptide" evidence="1">
    <location>
        <begin position="1"/>
        <end position="25"/>
    </location>
</feature>
<evidence type="ECO:0000313" key="2">
    <source>
        <dbReference type="EMBL" id="RGV31468.1"/>
    </source>
</evidence>
<reference evidence="2 3" key="1">
    <citation type="submission" date="2018-08" db="EMBL/GenBank/DDBJ databases">
        <title>A genome reference for cultivated species of the human gut microbiota.</title>
        <authorList>
            <person name="Zou Y."/>
            <person name="Xue W."/>
            <person name="Luo G."/>
        </authorList>
    </citation>
    <scope>NUCLEOTIDE SEQUENCE [LARGE SCALE GENOMIC DNA]</scope>
    <source>
        <strain evidence="2 3">AF14-49</strain>
    </source>
</reference>
<sequence length="367" mass="40199">MSINVNRVCMKKMILLAVIASVTLASCVKNEVTPDEENGSNAISYQTVVGTMSRGLSSTQTKFPITSTFGSFAYFVAGNGTWAANANDLTTTLYINDEEIKYHASASALFNANTWHATAVHYWPKQGSLTFFAYTPKTISVTCEKTTGIKAENYNVDANKNVDFMVADMVADKNQNTTIYEYNGVPTLFRHKLTQIGFKIKTASDYANGHSSGSYAAGDKVIELTGITINNVANQGIYTQLPAEGWSGQTGTVDYTHFSGNQAVTTTLAEAKNADAQTIVLPQTFSDNVDVNITITYTIKTYTDGTNYSTEIVTETKKLYELHSGTSNAWEMNKNITYGITIDLSSQIIYWDPAIENWDNVDNGIDI</sequence>
<feature type="chain" id="PRO_5019313696" description="Fimbrillin family protein" evidence="1">
    <location>
        <begin position="26"/>
        <end position="367"/>
    </location>
</feature>
<accession>A0A412WVS2</accession>
<dbReference type="EMBL" id="QRZA01000032">
    <property type="protein sequence ID" value="RGV31468.1"/>
    <property type="molecule type" value="Genomic_DNA"/>
</dbReference>
<evidence type="ECO:0000313" key="3">
    <source>
        <dbReference type="Proteomes" id="UP000283589"/>
    </source>
</evidence>
<name>A0A412WVS2_9BACT</name>
<dbReference type="CDD" id="cd13120">
    <property type="entry name" value="BF2867_like_N"/>
    <property type="match status" value="1"/>
</dbReference>
<dbReference type="PROSITE" id="PS51257">
    <property type="entry name" value="PROKAR_LIPOPROTEIN"/>
    <property type="match status" value="1"/>
</dbReference>
<dbReference type="Pfam" id="PF13149">
    <property type="entry name" value="Mfa_like_1"/>
    <property type="match status" value="1"/>
</dbReference>
<dbReference type="InterPro" id="IPR025049">
    <property type="entry name" value="Mfa-like_1"/>
</dbReference>
<keyword evidence="1" id="KW-0732">Signal</keyword>
<gene>
    <name evidence="2" type="ORF">DWW18_17320</name>
</gene>
<comment type="caution">
    <text evidence="2">The sequence shown here is derived from an EMBL/GenBank/DDBJ whole genome shotgun (WGS) entry which is preliminary data.</text>
</comment>